<dbReference type="PANTHER" id="PTHR43085:SF1">
    <property type="entry name" value="PSEUDOURIDINE KINASE-RELATED"/>
    <property type="match status" value="1"/>
</dbReference>
<organism evidence="7 8">
    <name type="scientific">Gimesia chilikensis</name>
    <dbReference type="NCBI Taxonomy" id="2605989"/>
    <lineage>
        <taxon>Bacteria</taxon>
        <taxon>Pseudomonadati</taxon>
        <taxon>Planctomycetota</taxon>
        <taxon>Planctomycetia</taxon>
        <taxon>Planctomycetales</taxon>
        <taxon>Planctomycetaceae</taxon>
        <taxon>Gimesia</taxon>
    </lineage>
</organism>
<dbReference type="EMBL" id="CP036347">
    <property type="protein sequence ID" value="QDU06290.1"/>
    <property type="molecule type" value="Genomic_DNA"/>
</dbReference>
<evidence type="ECO:0000313" key="8">
    <source>
        <dbReference type="Proteomes" id="UP000320722"/>
    </source>
</evidence>
<dbReference type="InterPro" id="IPR050306">
    <property type="entry name" value="PfkB_Carbo_kinase"/>
</dbReference>
<dbReference type="AlphaFoldDB" id="A0A517WM27"/>
<name>A0A517WM27_9PLAN</name>
<dbReference type="SUPFAM" id="SSF53613">
    <property type="entry name" value="Ribokinase-like"/>
    <property type="match status" value="1"/>
</dbReference>
<feature type="domain" description="Carbohydrate kinase PfkB" evidence="6">
    <location>
        <begin position="28"/>
        <end position="359"/>
    </location>
</feature>
<evidence type="ECO:0000259" key="6">
    <source>
        <dbReference type="Pfam" id="PF00294"/>
    </source>
</evidence>
<dbReference type="Gene3D" id="3.40.1190.20">
    <property type="match status" value="1"/>
</dbReference>
<dbReference type="InterPro" id="IPR029056">
    <property type="entry name" value="Ribokinase-like"/>
</dbReference>
<evidence type="ECO:0000256" key="1">
    <source>
        <dbReference type="ARBA" id="ARBA00010688"/>
    </source>
</evidence>
<gene>
    <name evidence="7" type="primary">kdgK_2</name>
    <name evidence="7" type="ORF">V6x_60420</name>
</gene>
<proteinExistence type="inferred from homology"/>
<dbReference type="InterPro" id="IPR011611">
    <property type="entry name" value="PfkB_dom"/>
</dbReference>
<keyword evidence="3" id="KW-0547">Nucleotide-binding</keyword>
<keyword evidence="4 7" id="KW-0418">Kinase</keyword>
<dbReference type="GO" id="GO:0005524">
    <property type="term" value="F:ATP binding"/>
    <property type="evidence" value="ECO:0007669"/>
    <property type="project" value="UniProtKB-KW"/>
</dbReference>
<keyword evidence="2 7" id="KW-0808">Transferase</keyword>
<dbReference type="CDD" id="cd01166">
    <property type="entry name" value="KdgK"/>
    <property type="match status" value="1"/>
</dbReference>
<accession>A0A517WM27</accession>
<protein>
    <submittedName>
        <fullName evidence="7">2-dehydro-3-deoxygluconokinase</fullName>
        <ecNumber evidence="7">2.7.1.45</ecNumber>
    </submittedName>
</protein>
<dbReference type="PANTHER" id="PTHR43085">
    <property type="entry name" value="HEXOKINASE FAMILY MEMBER"/>
    <property type="match status" value="1"/>
</dbReference>
<keyword evidence="5" id="KW-0067">ATP-binding</keyword>
<sequence>MISQGKLNDVYFPLSEYYKSMQRCAVRVVTLGEVMLRLAPQNHLRVRQSIPGLLESTFGGGELNVAISVAFQGGTSAFATASPDNPITDALVQEMQKLGVDSSLIHRTSQGRFGIYFVETGANQRGGTVTYDREFSSIAQATEESFDWDRVFEGATWFHITGITPAISESAACLTERALQEARKRNITVSCDLNFRKKLWNWKPGTAPAELAKTTMQSLAPLIDVIIANEEDADLSLGIRAPETDVESGSLNIEGYIAVAKEITTQYPNVKQVAITLRESISASHNNWGAMLYDQSQQRAEFAPCDTEGNYSSYEIRNIVDRVGAGDSFAGALIFALNTPELSAPETAIRYAVAASCLKHSIQGDFNYSTRSEIEALMRGGGSGRVQR</sequence>
<evidence type="ECO:0000256" key="4">
    <source>
        <dbReference type="ARBA" id="ARBA00022777"/>
    </source>
</evidence>
<evidence type="ECO:0000256" key="3">
    <source>
        <dbReference type="ARBA" id="ARBA00022741"/>
    </source>
</evidence>
<dbReference type="GO" id="GO:0008673">
    <property type="term" value="F:2-dehydro-3-deoxygluconokinase activity"/>
    <property type="evidence" value="ECO:0007669"/>
    <property type="project" value="UniProtKB-EC"/>
</dbReference>
<evidence type="ECO:0000256" key="2">
    <source>
        <dbReference type="ARBA" id="ARBA00022679"/>
    </source>
</evidence>
<evidence type="ECO:0000313" key="7">
    <source>
        <dbReference type="EMBL" id="QDU06290.1"/>
    </source>
</evidence>
<reference evidence="7 8" key="1">
    <citation type="submission" date="2019-02" db="EMBL/GenBank/DDBJ databases">
        <title>Deep-cultivation of Planctomycetes and their phenomic and genomic characterization uncovers novel biology.</title>
        <authorList>
            <person name="Wiegand S."/>
            <person name="Jogler M."/>
            <person name="Boedeker C."/>
            <person name="Pinto D."/>
            <person name="Vollmers J."/>
            <person name="Rivas-Marin E."/>
            <person name="Kohn T."/>
            <person name="Peeters S.H."/>
            <person name="Heuer A."/>
            <person name="Rast P."/>
            <person name="Oberbeckmann S."/>
            <person name="Bunk B."/>
            <person name="Jeske O."/>
            <person name="Meyerdierks A."/>
            <person name="Storesund J.E."/>
            <person name="Kallscheuer N."/>
            <person name="Luecker S."/>
            <person name="Lage O.M."/>
            <person name="Pohl T."/>
            <person name="Merkel B.J."/>
            <person name="Hornburger P."/>
            <person name="Mueller R.-W."/>
            <person name="Bruemmer F."/>
            <person name="Labrenz M."/>
            <person name="Spormann A.M."/>
            <person name="Op den Camp H."/>
            <person name="Overmann J."/>
            <person name="Amann R."/>
            <person name="Jetten M.S.M."/>
            <person name="Mascher T."/>
            <person name="Medema M.H."/>
            <person name="Devos D.P."/>
            <person name="Kaster A.-K."/>
            <person name="Ovreas L."/>
            <person name="Rohde M."/>
            <person name="Galperin M.Y."/>
            <person name="Jogler C."/>
        </authorList>
    </citation>
    <scope>NUCLEOTIDE SEQUENCE [LARGE SCALE GENOMIC DNA]</scope>
    <source>
        <strain evidence="7 8">V6</strain>
    </source>
</reference>
<dbReference type="Proteomes" id="UP000320722">
    <property type="component" value="Chromosome"/>
</dbReference>
<dbReference type="Pfam" id="PF00294">
    <property type="entry name" value="PfkB"/>
    <property type="match status" value="1"/>
</dbReference>
<evidence type="ECO:0000256" key="5">
    <source>
        <dbReference type="ARBA" id="ARBA00022840"/>
    </source>
</evidence>
<comment type="similarity">
    <text evidence="1">Belongs to the carbohydrate kinase PfkB family.</text>
</comment>
<dbReference type="EC" id="2.7.1.45" evidence="7"/>